<proteinExistence type="predicted"/>
<evidence type="ECO:0000313" key="1">
    <source>
        <dbReference type="EMBL" id="ADX87931.1"/>
    </source>
</evidence>
<accession>F1D1D7</accession>
<name>F1D1D7_9CAUD</name>
<gene>
    <name evidence="1" type="primary">ORF115</name>
</gene>
<protein>
    <submittedName>
        <fullName evidence="1">Uncharacterized protein ORF115</fullName>
    </submittedName>
</protein>
<evidence type="ECO:0000313" key="2">
    <source>
        <dbReference type="Proteomes" id="UP000007502"/>
    </source>
</evidence>
<sequence length="92" mass="11228">MITLDYLKSRVELTEEKDFVFRWLKIENPSKYSSFNSRYAGNLAGSMREDGYIIVNFEGCGRYFLHKLAYVLQQYTRYFFSARRDRPHRFRY</sequence>
<dbReference type="GeneID" id="10228594"/>
<dbReference type="RefSeq" id="YP_004251056.1">
    <property type="nucleotide sequence ID" value="NC_015157.1"/>
</dbReference>
<dbReference type="KEGG" id="vg:10228594"/>
<dbReference type="Proteomes" id="UP000007502">
    <property type="component" value="Segment"/>
</dbReference>
<organism evidence="1 2">
    <name type="scientific">Vibrio phage ICP1</name>
    <dbReference type="NCBI Taxonomy" id="979525"/>
    <lineage>
        <taxon>Viruses</taxon>
        <taxon>Duplodnaviria</taxon>
        <taxon>Heunggongvirae</taxon>
        <taxon>Uroviricota</taxon>
        <taxon>Caudoviricetes</taxon>
        <taxon>Mohonavirus</taxon>
        <taxon>Mohonavirus ICP1</taxon>
    </lineage>
</organism>
<dbReference type="EMBL" id="HQ641347">
    <property type="protein sequence ID" value="ADX87931.1"/>
    <property type="molecule type" value="Genomic_DNA"/>
</dbReference>
<keyword evidence="2" id="KW-1185">Reference proteome</keyword>
<reference evidence="1 2" key="1">
    <citation type="journal article" date="2011" name="MBio">
        <title>Evidence of a dominant lineage of Vibrio cholerae-specific lytic bacteriophages shed by cholera patients over a 10-year period in Dhaka, Bangladesh.</title>
        <authorList>
            <person name="Seed K.D."/>
            <person name="Bodi K.L."/>
            <person name="Kropinski A.M."/>
            <person name="Ackermann H.W."/>
            <person name="Calderwood S.B."/>
            <person name="Qadri F."/>
            <person name="Camilli A."/>
        </authorList>
    </citation>
    <scope>NUCLEOTIDE SEQUENCE [LARGE SCALE GENOMIC DNA]</scope>
</reference>